<dbReference type="Gene3D" id="3.40.190.290">
    <property type="match status" value="1"/>
</dbReference>
<dbReference type="Pfam" id="PF03466">
    <property type="entry name" value="LysR_substrate"/>
    <property type="match status" value="1"/>
</dbReference>
<evidence type="ECO:0000259" key="5">
    <source>
        <dbReference type="PROSITE" id="PS50931"/>
    </source>
</evidence>
<dbReference type="PROSITE" id="PS50931">
    <property type="entry name" value="HTH_LYSR"/>
    <property type="match status" value="1"/>
</dbReference>
<gene>
    <name evidence="6" type="ORF">GR328_11580</name>
</gene>
<feature type="domain" description="HTH lysR-type" evidence="5">
    <location>
        <begin position="1"/>
        <end position="58"/>
    </location>
</feature>
<dbReference type="PANTHER" id="PTHR30419">
    <property type="entry name" value="HTH-TYPE TRANSCRIPTIONAL REGULATOR YBHD"/>
    <property type="match status" value="1"/>
</dbReference>
<dbReference type="InterPro" id="IPR036388">
    <property type="entry name" value="WH-like_DNA-bd_sf"/>
</dbReference>
<evidence type="ECO:0000256" key="2">
    <source>
        <dbReference type="ARBA" id="ARBA00023015"/>
    </source>
</evidence>
<protein>
    <submittedName>
        <fullName evidence="6">LysR family transcriptional regulator</fullName>
    </submittedName>
</protein>
<sequence>MHQSALRYFLEVARTGSVSAAAERLRVAASAISRQVAKLEEEYGTPLFERRSRGMILTHAGRLLASYAQRATLESDQIQKEIRELKSATRGLIRLGVTEGLALSFVPEIIHDFRKVRPQVMFDIKVVQPANVVSCVQEGEVDVGITFSLSPEGGVRIQWQRAMPAFALASTDHPLIGRGHVSIAELFEYPIAILDDAATIRRVLDIFCATKGIALEPVVSSTNIASLFTLCQLGGAITFSTYISARRAVRDGHLAIVPFEEARFLERNMQIQTMLGRTLPQTTQDFIRFLITELETPGATQPSAGTEGAGD</sequence>
<organism evidence="6 7">
    <name type="scientific">Microvirga makkahensis</name>
    <dbReference type="NCBI Taxonomy" id="1128670"/>
    <lineage>
        <taxon>Bacteria</taxon>
        <taxon>Pseudomonadati</taxon>
        <taxon>Pseudomonadota</taxon>
        <taxon>Alphaproteobacteria</taxon>
        <taxon>Hyphomicrobiales</taxon>
        <taxon>Methylobacteriaceae</taxon>
        <taxon>Microvirga</taxon>
    </lineage>
</organism>
<proteinExistence type="inferred from homology"/>
<dbReference type="OrthoDB" id="5297263at2"/>
<dbReference type="SUPFAM" id="SSF46785">
    <property type="entry name" value="Winged helix' DNA-binding domain"/>
    <property type="match status" value="1"/>
</dbReference>
<dbReference type="InterPro" id="IPR005119">
    <property type="entry name" value="LysR_subst-bd"/>
</dbReference>
<dbReference type="InterPro" id="IPR000847">
    <property type="entry name" value="LysR_HTH_N"/>
</dbReference>
<comment type="similarity">
    <text evidence="1">Belongs to the LysR transcriptional regulatory family.</text>
</comment>
<evidence type="ECO:0000256" key="3">
    <source>
        <dbReference type="ARBA" id="ARBA00023125"/>
    </source>
</evidence>
<dbReference type="InterPro" id="IPR036390">
    <property type="entry name" value="WH_DNA-bd_sf"/>
</dbReference>
<evidence type="ECO:0000313" key="7">
    <source>
        <dbReference type="Proteomes" id="UP000436483"/>
    </source>
</evidence>
<dbReference type="RefSeq" id="WP_160884683.1">
    <property type="nucleotide sequence ID" value="NZ_WURB01000007.1"/>
</dbReference>
<dbReference type="AlphaFoldDB" id="A0A7X3SPB4"/>
<keyword evidence="3" id="KW-0238">DNA-binding</keyword>
<dbReference type="EMBL" id="WURB01000007">
    <property type="protein sequence ID" value="MXQ12095.1"/>
    <property type="molecule type" value="Genomic_DNA"/>
</dbReference>
<dbReference type="GO" id="GO:0003700">
    <property type="term" value="F:DNA-binding transcription factor activity"/>
    <property type="evidence" value="ECO:0007669"/>
    <property type="project" value="InterPro"/>
</dbReference>
<evidence type="ECO:0000256" key="4">
    <source>
        <dbReference type="ARBA" id="ARBA00023163"/>
    </source>
</evidence>
<evidence type="ECO:0000256" key="1">
    <source>
        <dbReference type="ARBA" id="ARBA00009437"/>
    </source>
</evidence>
<dbReference type="InterPro" id="IPR050950">
    <property type="entry name" value="HTH-type_LysR_regulators"/>
</dbReference>
<keyword evidence="4" id="KW-0804">Transcription</keyword>
<dbReference type="PRINTS" id="PR00039">
    <property type="entry name" value="HTHLYSR"/>
</dbReference>
<dbReference type="SUPFAM" id="SSF53850">
    <property type="entry name" value="Periplasmic binding protein-like II"/>
    <property type="match status" value="1"/>
</dbReference>
<keyword evidence="2" id="KW-0805">Transcription regulation</keyword>
<dbReference type="Gene3D" id="1.10.10.10">
    <property type="entry name" value="Winged helix-like DNA-binding domain superfamily/Winged helix DNA-binding domain"/>
    <property type="match status" value="1"/>
</dbReference>
<dbReference type="Pfam" id="PF00126">
    <property type="entry name" value="HTH_1"/>
    <property type="match status" value="1"/>
</dbReference>
<comment type="caution">
    <text evidence="6">The sequence shown here is derived from an EMBL/GenBank/DDBJ whole genome shotgun (WGS) entry which is preliminary data.</text>
</comment>
<reference evidence="6 7" key="2">
    <citation type="submission" date="2020-01" db="EMBL/GenBank/DDBJ databases">
        <title>Microvirga sp. nov., an arsenate reduction bacterium isolated from Tibet hotspring sediments.</title>
        <authorList>
            <person name="Xian W.-D."/>
            <person name="Li W.-J."/>
        </authorList>
    </citation>
    <scope>NUCLEOTIDE SEQUENCE [LARGE SCALE GENOMIC DNA]</scope>
    <source>
        <strain evidence="6 7">KCTC 23863</strain>
    </source>
</reference>
<name>A0A7X3SPB4_9HYPH</name>
<dbReference type="FunFam" id="1.10.10.10:FF:000001">
    <property type="entry name" value="LysR family transcriptional regulator"/>
    <property type="match status" value="1"/>
</dbReference>
<reference evidence="6 7" key="1">
    <citation type="submission" date="2019-12" db="EMBL/GenBank/DDBJ databases">
        <authorList>
            <person name="Yuan C.-G."/>
        </authorList>
    </citation>
    <scope>NUCLEOTIDE SEQUENCE [LARGE SCALE GENOMIC DNA]</scope>
    <source>
        <strain evidence="6 7">KCTC 23863</strain>
    </source>
</reference>
<dbReference type="GO" id="GO:0003677">
    <property type="term" value="F:DNA binding"/>
    <property type="evidence" value="ECO:0007669"/>
    <property type="project" value="UniProtKB-KW"/>
</dbReference>
<dbReference type="Proteomes" id="UP000436483">
    <property type="component" value="Unassembled WGS sequence"/>
</dbReference>
<dbReference type="GO" id="GO:0005829">
    <property type="term" value="C:cytosol"/>
    <property type="evidence" value="ECO:0007669"/>
    <property type="project" value="TreeGrafter"/>
</dbReference>
<accession>A0A7X3SPB4</accession>
<keyword evidence="7" id="KW-1185">Reference proteome</keyword>
<evidence type="ECO:0000313" key="6">
    <source>
        <dbReference type="EMBL" id="MXQ12095.1"/>
    </source>
</evidence>